<dbReference type="Gene3D" id="3.40.50.150">
    <property type="entry name" value="Vaccinia Virus protein VP39"/>
    <property type="match status" value="1"/>
</dbReference>
<dbReference type="InterPro" id="IPR029063">
    <property type="entry name" value="SAM-dependent_MTases_sf"/>
</dbReference>
<comment type="similarity">
    <text evidence="2">Belongs to the methyltransferase superfamily. L-isoaspartyl/D-aspartyl protein methyltransferase family.</text>
</comment>
<evidence type="ECO:0000313" key="13">
    <source>
        <dbReference type="EMBL" id="MFE9174327.1"/>
    </source>
</evidence>
<evidence type="ECO:0000256" key="3">
    <source>
        <dbReference type="ARBA" id="ARBA00011890"/>
    </source>
</evidence>
<dbReference type="InterPro" id="IPR000682">
    <property type="entry name" value="PCMT"/>
</dbReference>
<comment type="subcellular location">
    <subcellularLocation>
        <location evidence="1">Cytoplasm</location>
    </subcellularLocation>
</comment>
<protein>
    <recommendedName>
        <fullName evidence="4">Protein-L-isoaspartate O-methyltransferase</fullName>
        <ecNumber evidence="3">2.1.1.77</ecNumber>
    </recommendedName>
    <alternativeName>
        <fullName evidence="11">L-isoaspartyl protein carboxyl methyltransferase</fullName>
    </alternativeName>
    <alternativeName>
        <fullName evidence="9">Protein L-isoaspartyl methyltransferase</fullName>
    </alternativeName>
    <alternativeName>
        <fullName evidence="10">Protein-beta-aspartate methyltransferase</fullName>
    </alternativeName>
</protein>
<evidence type="ECO:0000256" key="2">
    <source>
        <dbReference type="ARBA" id="ARBA00005369"/>
    </source>
</evidence>
<gene>
    <name evidence="13" type="primary">fxlM</name>
    <name evidence="13" type="ORF">ACFYNZ_33645</name>
</gene>
<evidence type="ECO:0000259" key="12">
    <source>
        <dbReference type="Pfam" id="PF14028"/>
    </source>
</evidence>
<evidence type="ECO:0000256" key="9">
    <source>
        <dbReference type="ARBA" id="ARBA00030757"/>
    </source>
</evidence>
<evidence type="ECO:0000256" key="4">
    <source>
        <dbReference type="ARBA" id="ARBA00013346"/>
    </source>
</evidence>
<accession>A0ABW6L6J7</accession>
<evidence type="ECO:0000256" key="11">
    <source>
        <dbReference type="ARBA" id="ARBA00031350"/>
    </source>
</evidence>
<dbReference type="Proteomes" id="UP001601197">
    <property type="component" value="Unassembled WGS sequence"/>
</dbReference>
<evidence type="ECO:0000256" key="7">
    <source>
        <dbReference type="ARBA" id="ARBA00022679"/>
    </source>
</evidence>
<dbReference type="CDD" id="cd02440">
    <property type="entry name" value="AdoMet_MTases"/>
    <property type="match status" value="1"/>
</dbReference>
<organism evidence="13 14">
    <name type="scientific">Streptomyces kebangsaanensis</name>
    <dbReference type="NCBI Taxonomy" id="864058"/>
    <lineage>
        <taxon>Bacteria</taxon>
        <taxon>Bacillati</taxon>
        <taxon>Actinomycetota</taxon>
        <taxon>Actinomycetes</taxon>
        <taxon>Kitasatosporales</taxon>
        <taxon>Streptomycetaceae</taxon>
        <taxon>Streptomyces</taxon>
    </lineage>
</organism>
<keyword evidence="8" id="KW-0949">S-adenosyl-L-methionine</keyword>
<keyword evidence="14" id="KW-1185">Reference proteome</keyword>
<proteinExistence type="inferred from homology"/>
<dbReference type="NCBIfam" id="TIGR04364">
    <property type="entry name" value="methyltran_FxLD"/>
    <property type="match status" value="1"/>
</dbReference>
<dbReference type="EMBL" id="JBIAFJ010000051">
    <property type="protein sequence ID" value="MFE9174327.1"/>
    <property type="molecule type" value="Genomic_DNA"/>
</dbReference>
<dbReference type="Pfam" id="PF14028">
    <property type="entry name" value="Lant_dehydr_C"/>
    <property type="match status" value="1"/>
</dbReference>
<keyword evidence="7" id="KW-0808">Transferase</keyword>
<dbReference type="GO" id="GO:0008168">
    <property type="term" value="F:methyltransferase activity"/>
    <property type="evidence" value="ECO:0007669"/>
    <property type="project" value="UniProtKB-KW"/>
</dbReference>
<reference evidence="13 14" key="1">
    <citation type="submission" date="2024-10" db="EMBL/GenBank/DDBJ databases">
        <title>The Natural Products Discovery Center: Release of the First 8490 Sequenced Strains for Exploring Actinobacteria Biosynthetic Diversity.</title>
        <authorList>
            <person name="Kalkreuter E."/>
            <person name="Kautsar S.A."/>
            <person name="Yang D."/>
            <person name="Bader C.D."/>
            <person name="Teijaro C.N."/>
            <person name="Fluegel L."/>
            <person name="Davis C.M."/>
            <person name="Simpson J.R."/>
            <person name="Lauterbach L."/>
            <person name="Steele A.D."/>
            <person name="Gui C."/>
            <person name="Meng S."/>
            <person name="Li G."/>
            <person name="Viehrig K."/>
            <person name="Ye F."/>
            <person name="Su P."/>
            <person name="Kiefer A.F."/>
            <person name="Nichols A."/>
            <person name="Cepeda A.J."/>
            <person name="Yan W."/>
            <person name="Fan B."/>
            <person name="Jiang Y."/>
            <person name="Adhikari A."/>
            <person name="Zheng C.-J."/>
            <person name="Schuster L."/>
            <person name="Cowan T.M."/>
            <person name="Smanski M.J."/>
            <person name="Chevrette M.G."/>
            <person name="De Carvalho L.P.S."/>
            <person name="Shen B."/>
        </authorList>
    </citation>
    <scope>NUCLEOTIDE SEQUENCE [LARGE SCALE GENOMIC DNA]</scope>
    <source>
        <strain evidence="13 14">NPDC007147</strain>
    </source>
</reference>
<evidence type="ECO:0000256" key="10">
    <source>
        <dbReference type="ARBA" id="ARBA00031323"/>
    </source>
</evidence>
<sequence>MPPDRWQQHNITFADRESARHAIVEHLGPALTAAEADGQLTGWWFMNKQPWPLRYLAEEPSSLVESLLNDLVDDGVVVSWLPCIYEPETETFGGSQAMDAAHELFHSDSRHLLTYQPSPEHLGRKETAVLLASAMMRGARLDWFEQGDVWAKVATFRLATNPLPPERAAELVPATRKLMTADAHGLCRPDGPLHAHEEWVTTFERAGATLADLAACGALTRGLRAVLAHHVIFHANRAGLLRDDQSALSNIAREVVMGTSDHTASPDEATVDVDSVNVVNTDTTTTPTADAERLRNALVDQLRADGHARTSAVETALRTVPRHVFVPEASLEDAYANAPVHIKYDTDGTSISCASQPGVVALMLDQLDAQPGQRVLELGAGTGYNAGLLAHLVGESGHVTTLDVDDDLVEGARAHLAAAGTTNVEAVARDGALGYAEGAPYDRIIATVGAHGVPHAWLQQLAPGGRLLVPQRLKGTVSRSIAYEQRDGRWMSLSSEMNTFMPLRRGIADDDRRTIPLSTDGTVRLQAPAGQNFDADALAGVLEQPRAEEWTGMTVRAMESPEWMELFVTCSLPSGLMRMLFPQSAKGGLLTEDPYPSSTAVVDKGAVTYLARRLSEEKTPEGDKLWEFGVIGHGPGSDELAAKVADAIRTWDRGYRGREATFEIQPLDAPATEQRPGLFTLDTPLNRIIVDWQ</sequence>
<evidence type="ECO:0000313" key="14">
    <source>
        <dbReference type="Proteomes" id="UP001601197"/>
    </source>
</evidence>
<dbReference type="InterPro" id="IPR023809">
    <property type="entry name" value="Thiopep_bacteriocin_synth_dom"/>
</dbReference>
<evidence type="ECO:0000256" key="1">
    <source>
        <dbReference type="ARBA" id="ARBA00004496"/>
    </source>
</evidence>
<dbReference type="RefSeq" id="WP_388354096.1">
    <property type="nucleotide sequence ID" value="NZ_JBIAFJ010000051.1"/>
</dbReference>
<evidence type="ECO:0000256" key="5">
    <source>
        <dbReference type="ARBA" id="ARBA00022490"/>
    </source>
</evidence>
<feature type="domain" description="Thiopeptide-type bacteriocin biosynthesis" evidence="12">
    <location>
        <begin position="6"/>
        <end position="255"/>
    </location>
</feature>
<dbReference type="Pfam" id="PF01135">
    <property type="entry name" value="PCMT"/>
    <property type="match status" value="1"/>
</dbReference>
<dbReference type="EC" id="2.1.1.77" evidence="3"/>
<dbReference type="PANTHER" id="PTHR11579">
    <property type="entry name" value="PROTEIN-L-ISOASPARTATE O-METHYLTRANSFERASE"/>
    <property type="match status" value="1"/>
</dbReference>
<keyword evidence="5" id="KW-0963">Cytoplasm</keyword>
<keyword evidence="6 13" id="KW-0489">Methyltransferase</keyword>
<dbReference type="GO" id="GO:0032259">
    <property type="term" value="P:methylation"/>
    <property type="evidence" value="ECO:0007669"/>
    <property type="project" value="UniProtKB-KW"/>
</dbReference>
<comment type="caution">
    <text evidence="13">The sequence shown here is derived from an EMBL/GenBank/DDBJ whole genome shotgun (WGS) entry which is preliminary data.</text>
</comment>
<dbReference type="SUPFAM" id="SSF53335">
    <property type="entry name" value="S-adenosyl-L-methionine-dependent methyltransferases"/>
    <property type="match status" value="1"/>
</dbReference>
<evidence type="ECO:0000256" key="8">
    <source>
        <dbReference type="ARBA" id="ARBA00022691"/>
    </source>
</evidence>
<dbReference type="PANTHER" id="PTHR11579:SF0">
    <property type="entry name" value="PROTEIN-L-ISOASPARTATE(D-ASPARTATE) O-METHYLTRANSFERASE"/>
    <property type="match status" value="1"/>
</dbReference>
<dbReference type="NCBIfam" id="TIGR03891">
    <property type="entry name" value="thiopep_ocin"/>
    <property type="match status" value="1"/>
</dbReference>
<dbReference type="InterPro" id="IPR027573">
    <property type="entry name" value="Methyltran_FxLD"/>
</dbReference>
<name>A0ABW6L6J7_9ACTN</name>
<evidence type="ECO:0000256" key="6">
    <source>
        <dbReference type="ARBA" id="ARBA00022603"/>
    </source>
</evidence>